<accession>A0AAJ8DMS1</accession>
<feature type="region of interest" description="Disordered" evidence="10">
    <location>
        <begin position="403"/>
        <end position="450"/>
    </location>
</feature>
<dbReference type="GO" id="GO:0050863">
    <property type="term" value="P:regulation of T cell activation"/>
    <property type="evidence" value="ECO:0007669"/>
    <property type="project" value="UniProtKB-ARBA"/>
</dbReference>
<evidence type="ECO:0000256" key="6">
    <source>
        <dbReference type="ARBA" id="ARBA00023157"/>
    </source>
</evidence>
<dbReference type="SMART" id="SM00409">
    <property type="entry name" value="IG"/>
    <property type="match status" value="1"/>
</dbReference>
<name>A0AAJ8DMS1_LATCA</name>
<dbReference type="KEGG" id="lcf:108902386"/>
<dbReference type="InterPro" id="IPR050504">
    <property type="entry name" value="IgSF_BTN/MOG"/>
</dbReference>
<feature type="region of interest" description="Disordered" evidence="10">
    <location>
        <begin position="290"/>
        <end position="337"/>
    </location>
</feature>
<dbReference type="GeneID" id="108902386"/>
<evidence type="ECO:0000256" key="1">
    <source>
        <dbReference type="ARBA" id="ARBA00004370"/>
    </source>
</evidence>
<keyword evidence="4 11" id="KW-1133">Transmembrane helix</keyword>
<feature type="compositionally biased region" description="Basic and acidic residues" evidence="10">
    <location>
        <begin position="290"/>
        <end position="314"/>
    </location>
</feature>
<dbReference type="FunFam" id="2.60.40.10:FF:000088">
    <property type="entry name" value="Butyrophilin subfamily 1 member A1"/>
    <property type="match status" value="1"/>
</dbReference>
<dbReference type="InterPro" id="IPR003597">
    <property type="entry name" value="Ig_C1-set"/>
</dbReference>
<organism evidence="13 14">
    <name type="scientific">Lates calcarifer</name>
    <name type="common">Barramundi</name>
    <name type="synonym">Holocentrus calcarifer</name>
    <dbReference type="NCBI Taxonomy" id="8187"/>
    <lineage>
        <taxon>Eukaryota</taxon>
        <taxon>Metazoa</taxon>
        <taxon>Chordata</taxon>
        <taxon>Craniata</taxon>
        <taxon>Vertebrata</taxon>
        <taxon>Euteleostomi</taxon>
        <taxon>Actinopterygii</taxon>
        <taxon>Neopterygii</taxon>
        <taxon>Teleostei</taxon>
        <taxon>Neoteleostei</taxon>
        <taxon>Acanthomorphata</taxon>
        <taxon>Carangaria</taxon>
        <taxon>Carangaria incertae sedis</taxon>
        <taxon>Centropomidae</taxon>
        <taxon>Lates</taxon>
    </lineage>
</organism>
<evidence type="ECO:0000256" key="10">
    <source>
        <dbReference type="SAM" id="MobiDB-lite"/>
    </source>
</evidence>
<dbReference type="PANTHER" id="PTHR24100">
    <property type="entry name" value="BUTYROPHILIN"/>
    <property type="match status" value="1"/>
</dbReference>
<dbReference type="GO" id="GO:0042110">
    <property type="term" value="P:T cell activation"/>
    <property type="evidence" value="ECO:0007669"/>
    <property type="project" value="UniProtKB-ARBA"/>
</dbReference>
<comment type="similarity">
    <text evidence="9">Belongs to the SKINT family.</text>
</comment>
<dbReference type="InterPro" id="IPR053896">
    <property type="entry name" value="BTN3A2-like_Ig-C"/>
</dbReference>
<dbReference type="SMART" id="SM00407">
    <property type="entry name" value="IGc1"/>
    <property type="match status" value="1"/>
</dbReference>
<dbReference type="InterPro" id="IPR007110">
    <property type="entry name" value="Ig-like_dom"/>
</dbReference>
<dbReference type="GO" id="GO:0009897">
    <property type="term" value="C:external side of plasma membrane"/>
    <property type="evidence" value="ECO:0007669"/>
    <property type="project" value="TreeGrafter"/>
</dbReference>
<dbReference type="PROSITE" id="PS50835">
    <property type="entry name" value="IG_LIKE"/>
    <property type="match status" value="2"/>
</dbReference>
<dbReference type="SUPFAM" id="SSF48726">
    <property type="entry name" value="Immunoglobulin"/>
    <property type="match status" value="2"/>
</dbReference>
<evidence type="ECO:0000259" key="12">
    <source>
        <dbReference type="PROSITE" id="PS50835"/>
    </source>
</evidence>
<feature type="domain" description="Ig-like" evidence="12">
    <location>
        <begin position="137"/>
        <end position="245"/>
    </location>
</feature>
<feature type="transmembrane region" description="Helical" evidence="11">
    <location>
        <begin position="260"/>
        <end position="283"/>
    </location>
</feature>
<dbReference type="Gene3D" id="2.60.40.1260">
    <property type="entry name" value="Lamin Tail domain"/>
    <property type="match status" value="1"/>
</dbReference>
<evidence type="ECO:0000256" key="8">
    <source>
        <dbReference type="ARBA" id="ARBA00023319"/>
    </source>
</evidence>
<dbReference type="GO" id="GO:0001817">
    <property type="term" value="P:regulation of cytokine production"/>
    <property type="evidence" value="ECO:0007669"/>
    <property type="project" value="TreeGrafter"/>
</dbReference>
<dbReference type="GO" id="GO:1903037">
    <property type="term" value="P:regulation of leukocyte cell-cell adhesion"/>
    <property type="evidence" value="ECO:0007669"/>
    <property type="project" value="UniProtKB-ARBA"/>
</dbReference>
<dbReference type="AlphaFoldDB" id="A0AAJ8DMS1"/>
<dbReference type="GO" id="GO:0005102">
    <property type="term" value="F:signaling receptor binding"/>
    <property type="evidence" value="ECO:0007669"/>
    <property type="project" value="TreeGrafter"/>
</dbReference>
<gene>
    <name evidence="14" type="primary">LOC108902386</name>
</gene>
<dbReference type="InterPro" id="IPR036415">
    <property type="entry name" value="Lamin_tail_dom_sf"/>
</dbReference>
<keyword evidence="5 11" id="KW-0472">Membrane</keyword>
<proteinExistence type="inferred from homology"/>
<evidence type="ECO:0000256" key="4">
    <source>
        <dbReference type="ARBA" id="ARBA00022989"/>
    </source>
</evidence>
<evidence type="ECO:0000256" key="3">
    <source>
        <dbReference type="ARBA" id="ARBA00022729"/>
    </source>
</evidence>
<dbReference type="Pfam" id="PF07686">
    <property type="entry name" value="V-set"/>
    <property type="match status" value="1"/>
</dbReference>
<feature type="domain" description="Ig-like" evidence="12">
    <location>
        <begin position="22"/>
        <end position="134"/>
    </location>
</feature>
<evidence type="ECO:0000256" key="9">
    <source>
        <dbReference type="ARBA" id="ARBA00038221"/>
    </source>
</evidence>
<feature type="compositionally biased region" description="Polar residues" evidence="10">
    <location>
        <begin position="404"/>
        <end position="414"/>
    </location>
</feature>
<reference evidence="14" key="1">
    <citation type="submission" date="2025-08" db="UniProtKB">
        <authorList>
            <consortium name="RefSeq"/>
        </authorList>
    </citation>
    <scope>IDENTIFICATION</scope>
    <source>
        <tissue evidence="14">Brain</tissue>
    </source>
</reference>
<dbReference type="InterPro" id="IPR013106">
    <property type="entry name" value="Ig_V-set"/>
</dbReference>
<evidence type="ECO:0000313" key="13">
    <source>
        <dbReference type="Proteomes" id="UP000694890"/>
    </source>
</evidence>
<dbReference type="Proteomes" id="UP000694890">
    <property type="component" value="Unplaced"/>
</dbReference>
<dbReference type="Pfam" id="PF22705">
    <property type="entry name" value="C2-set_3"/>
    <property type="match status" value="1"/>
</dbReference>
<keyword evidence="8" id="KW-0393">Immunoglobulin domain</keyword>
<sequence length="481" mass="54092">MQQNFRMFPLMNELFLQSSFRPLSVLVFHLLLTHSQSQSQLIGPSQPIVATVGDDVILPCHLDPAEDVGTMILEWTRPDLKPIYVHMRRAGQDLVDKHPSYIGRTSLFINELKHGNISLKLSKVKLSDGGTYHCFIPKLDKRSSVELVVASGAASSPVISLSGTDSNRGAVVLECESKGWYPEPEVLWLDGEGNLLSAGPTETVRGPDDLYTVSSRVTVEKRHSNSFTCRVQQNKTNQTRETEIRIPDDFFKVQSSSSSVIIGLAVSLAVCIVVILSLVFCLWKKRQDKTKQNDSTRNKTEGGGEEMTPMRETVDGNTNHPQSGGRGAAASRSSFPPWRIISTQKLQELQRRTQSLEEELQTKKEEVEGKQKEIQQLQDQNHQQQTELQRLNQELENKNKQLERNQTAANAQLQQERERRVNAEREVERLKDQTKQSAETQSSTTGSIIVDQIDPQGKSVRLRNQSDKVTLLLVCLNEQSL</sequence>
<evidence type="ECO:0000256" key="11">
    <source>
        <dbReference type="SAM" id="Phobius"/>
    </source>
</evidence>
<feature type="compositionally biased region" description="Polar residues" evidence="10">
    <location>
        <begin position="435"/>
        <end position="447"/>
    </location>
</feature>
<comment type="subcellular location">
    <subcellularLocation>
        <location evidence="1">Membrane</location>
    </subcellularLocation>
</comment>
<dbReference type="InterPro" id="IPR036179">
    <property type="entry name" value="Ig-like_dom_sf"/>
</dbReference>
<feature type="compositionally biased region" description="Basic and acidic residues" evidence="10">
    <location>
        <begin position="415"/>
        <end position="434"/>
    </location>
</feature>
<evidence type="ECO:0000256" key="2">
    <source>
        <dbReference type="ARBA" id="ARBA00022692"/>
    </source>
</evidence>
<dbReference type="PANTHER" id="PTHR24100:SF151">
    <property type="entry name" value="ICOS LIGAND"/>
    <property type="match status" value="1"/>
</dbReference>
<dbReference type="Gene3D" id="2.60.40.10">
    <property type="entry name" value="Immunoglobulins"/>
    <property type="match status" value="2"/>
</dbReference>
<protein>
    <submittedName>
        <fullName evidence="14">Butyrophilin subfamily 3 member A2</fullName>
    </submittedName>
</protein>
<keyword evidence="3" id="KW-0732">Signal</keyword>
<evidence type="ECO:0000313" key="14">
    <source>
        <dbReference type="RefSeq" id="XP_050924506.1"/>
    </source>
</evidence>
<evidence type="ECO:0000256" key="7">
    <source>
        <dbReference type="ARBA" id="ARBA00023180"/>
    </source>
</evidence>
<keyword evidence="7" id="KW-0325">Glycoprotein</keyword>
<dbReference type="GO" id="GO:0050852">
    <property type="term" value="P:T cell receptor signaling pathway"/>
    <property type="evidence" value="ECO:0007669"/>
    <property type="project" value="TreeGrafter"/>
</dbReference>
<dbReference type="InterPro" id="IPR013783">
    <property type="entry name" value="Ig-like_fold"/>
</dbReference>
<evidence type="ECO:0000256" key="5">
    <source>
        <dbReference type="ARBA" id="ARBA00023136"/>
    </source>
</evidence>
<keyword evidence="6" id="KW-1015">Disulfide bond</keyword>
<keyword evidence="2 11" id="KW-0812">Transmembrane</keyword>
<dbReference type="FunFam" id="2.60.40.10:FF:000142">
    <property type="entry name" value="V-set domain-containing T-cell activation inhibitor 1"/>
    <property type="match status" value="1"/>
</dbReference>
<dbReference type="RefSeq" id="XP_050924506.1">
    <property type="nucleotide sequence ID" value="XM_051068549.1"/>
</dbReference>
<dbReference type="InterPro" id="IPR003599">
    <property type="entry name" value="Ig_sub"/>
</dbReference>